<name>A0A2P5HWL3_DIAHE</name>
<dbReference type="OrthoDB" id="4114509at2759"/>
<protein>
    <recommendedName>
        <fullName evidence="3">Pyridine nucleotide-disulfide oxidoreductase</fullName>
    </recommendedName>
</protein>
<reference evidence="1" key="1">
    <citation type="submission" date="2017-09" db="EMBL/GenBank/DDBJ databases">
        <title>Polyketide synthases of a Diaporthe helianthi virulent isolate.</title>
        <authorList>
            <person name="Baroncelli R."/>
        </authorList>
    </citation>
    <scope>NUCLEOTIDE SEQUENCE [LARGE SCALE GENOMIC DNA]</scope>
    <source>
        <strain evidence="1">7/96</strain>
    </source>
</reference>
<proteinExistence type="predicted"/>
<dbReference type="STRING" id="158607.A0A2P5HWL3"/>
<dbReference type="InterPro" id="IPR036188">
    <property type="entry name" value="FAD/NAD-bd_sf"/>
</dbReference>
<evidence type="ECO:0000313" key="1">
    <source>
        <dbReference type="EMBL" id="POS74616.1"/>
    </source>
</evidence>
<dbReference type="SUPFAM" id="SSF51905">
    <property type="entry name" value="FAD/NAD(P)-binding domain"/>
    <property type="match status" value="1"/>
</dbReference>
<evidence type="ECO:0000313" key="2">
    <source>
        <dbReference type="Proteomes" id="UP000094444"/>
    </source>
</evidence>
<dbReference type="InParanoid" id="A0A2P5HWL3"/>
<sequence>MTETINVDYLVIGAGAMGMAFVDTLLTDTQKTVAIVDRYARPSGHWNVAYPYVRLHQTSAFYGVNSRHLGNDSIDKVGWNKGLYELASRDEVCAYYDTVMNQTFLPSGRVAYYPKHEYAGGRNFHSIMTGKAYEVGPKTRIVDATYMQVKVPSMGPPSYEVAEGVEFVTPNNMASAARPYANYTIIGAGKTGVDACLWLLANGIDPASITWIMPRDSFYLNRSGFQIGEEGAVKSRSMQGEFFECVLAASSIDDLLARLEACQQMLRLDDTVWPTMFRCAIVSLSEFEQLKKIKNIIRQGHVIRLSPNEVQLQNGTYKPNPDTLFVDCSADGLAKLGSTPIFQDDKIRLQPIRMCQQVFSAAFIAHVEATYEDSDTKNKICRPIPHPDSTLDLPLVQLQMILNSLYWNAYPKTLEWLLKARLNWFRSSIPTLPEDPVAAEAILKDVAVKLGGVCAKLKLLLKGLPQEQAAVEFEAIVGGDTLLASN</sequence>
<organism evidence="1 2">
    <name type="scientific">Diaporthe helianthi</name>
    <dbReference type="NCBI Taxonomy" id="158607"/>
    <lineage>
        <taxon>Eukaryota</taxon>
        <taxon>Fungi</taxon>
        <taxon>Dikarya</taxon>
        <taxon>Ascomycota</taxon>
        <taxon>Pezizomycotina</taxon>
        <taxon>Sordariomycetes</taxon>
        <taxon>Sordariomycetidae</taxon>
        <taxon>Diaporthales</taxon>
        <taxon>Diaporthaceae</taxon>
        <taxon>Diaporthe</taxon>
    </lineage>
</organism>
<keyword evidence="2" id="KW-1185">Reference proteome</keyword>
<accession>A0A2P5HWL3</accession>
<comment type="caution">
    <text evidence="1">The sequence shown here is derived from an EMBL/GenBank/DDBJ whole genome shotgun (WGS) entry which is preliminary data.</text>
</comment>
<dbReference type="EMBL" id="MAVT02000602">
    <property type="protein sequence ID" value="POS74616.1"/>
    <property type="molecule type" value="Genomic_DNA"/>
</dbReference>
<dbReference type="Proteomes" id="UP000094444">
    <property type="component" value="Unassembled WGS sequence"/>
</dbReference>
<evidence type="ECO:0008006" key="3">
    <source>
        <dbReference type="Google" id="ProtNLM"/>
    </source>
</evidence>
<gene>
    <name evidence="1" type="ORF">DHEL01_v206988</name>
</gene>
<dbReference type="AlphaFoldDB" id="A0A2P5HWL3"/>
<dbReference type="Gene3D" id="3.50.50.60">
    <property type="entry name" value="FAD/NAD(P)-binding domain"/>
    <property type="match status" value="1"/>
</dbReference>